<dbReference type="PANTHER" id="PTHR39179:SF3">
    <property type="entry name" value="COTS-RELATED PROTEIN"/>
    <property type="match status" value="1"/>
</dbReference>
<reference evidence="1 2" key="1">
    <citation type="submission" date="2021-01" db="EMBL/GenBank/DDBJ databases">
        <title>Genomic Encyclopedia of Type Strains, Phase IV (KMG-IV): sequencing the most valuable type-strain genomes for metagenomic binning, comparative biology and taxonomic classification.</title>
        <authorList>
            <person name="Goeker M."/>
        </authorList>
    </citation>
    <scope>NUCLEOTIDE SEQUENCE [LARGE SCALE GENOMIC DNA]</scope>
    <source>
        <strain evidence="1 2">DSM 23711</strain>
    </source>
</reference>
<dbReference type="PANTHER" id="PTHR39179">
    <property type="entry name" value="SPORE COAT PROTEIN I"/>
    <property type="match status" value="1"/>
</dbReference>
<protein>
    <submittedName>
        <fullName evidence="1">Spore coat protein YsxE</fullName>
    </submittedName>
</protein>
<accession>A0ABS2N1J9</accession>
<proteinExistence type="predicted"/>
<comment type="caution">
    <text evidence="1">The sequence shown here is derived from an EMBL/GenBank/DDBJ whole genome shotgun (WGS) entry which is preliminary data.</text>
</comment>
<dbReference type="Gene3D" id="3.90.1200.10">
    <property type="match status" value="1"/>
</dbReference>
<gene>
    <name evidence="1" type="ORF">JOC48_002513</name>
</gene>
<name>A0ABS2N1J9_9BACI</name>
<organism evidence="1 2">
    <name type="scientific">Aquibacillus albus</name>
    <dbReference type="NCBI Taxonomy" id="1168171"/>
    <lineage>
        <taxon>Bacteria</taxon>
        <taxon>Bacillati</taxon>
        <taxon>Bacillota</taxon>
        <taxon>Bacilli</taxon>
        <taxon>Bacillales</taxon>
        <taxon>Bacillaceae</taxon>
        <taxon>Aquibacillus</taxon>
    </lineage>
</organism>
<sequence>MEMTNISGLIGQYQIEPTEIIPITRRVYKVHSHNYTYALKRSRLSAESLKRWEHVFVQANQHHLSPILSVYLTRTNKPYIVDQQQIYYLSPWKETKNDDKPEHELESFFHVIGEIHHKTRQEKSVNLQQVEQYISHEKKKIDEYRKKLLYHIETFERKRFMSPFELRVCMQYRDIEKAISLLDEWYDYYLEDMKSDEKVSISLCHGNLRRSHQIYQANQTYLINWENTFIGSPIEDLGRYFYQELKYHDAYIDDVNQAFSVYEKYNPLLASERSLLAVYLLYPTRYLKIIEKYKSQAFRISQPFQIKQLEYGYRQLVHGLKIQHHLYQVRQEIKRKEWEAQNDSDD</sequence>
<dbReference type="Proteomes" id="UP001296943">
    <property type="component" value="Unassembled WGS sequence"/>
</dbReference>
<dbReference type="SUPFAM" id="SSF56112">
    <property type="entry name" value="Protein kinase-like (PK-like)"/>
    <property type="match status" value="1"/>
</dbReference>
<keyword evidence="1" id="KW-0946">Virion</keyword>
<evidence type="ECO:0000313" key="1">
    <source>
        <dbReference type="EMBL" id="MBM7572012.1"/>
    </source>
</evidence>
<evidence type="ECO:0000313" key="2">
    <source>
        <dbReference type="Proteomes" id="UP001296943"/>
    </source>
</evidence>
<dbReference type="Gene3D" id="3.30.200.20">
    <property type="entry name" value="Phosphorylase Kinase, domain 1"/>
    <property type="match status" value="1"/>
</dbReference>
<keyword evidence="1" id="KW-0167">Capsid protein</keyword>
<keyword evidence="2" id="KW-1185">Reference proteome</keyword>
<dbReference type="InterPro" id="IPR047175">
    <property type="entry name" value="CotS-like"/>
</dbReference>
<dbReference type="EMBL" id="JAFBDR010000013">
    <property type="protein sequence ID" value="MBM7572012.1"/>
    <property type="molecule type" value="Genomic_DNA"/>
</dbReference>
<dbReference type="InterPro" id="IPR011009">
    <property type="entry name" value="Kinase-like_dom_sf"/>
</dbReference>
<dbReference type="RefSeq" id="WP_204500115.1">
    <property type="nucleotide sequence ID" value="NZ_JAFBDR010000013.1"/>
</dbReference>